<dbReference type="CDD" id="cd01398">
    <property type="entry name" value="RPI_A"/>
    <property type="match status" value="1"/>
</dbReference>
<evidence type="ECO:0000256" key="6">
    <source>
        <dbReference type="SAM" id="MobiDB-lite"/>
    </source>
</evidence>
<dbReference type="Gene3D" id="3.40.50.1360">
    <property type="match status" value="1"/>
</dbReference>
<protein>
    <recommendedName>
        <fullName evidence="3">ribose-5-phosphate isomerase</fullName>
        <ecNumber evidence="3">5.3.1.6</ecNumber>
    </recommendedName>
    <alternativeName>
        <fullName evidence="5">Phosphoriboisomerase</fullName>
    </alternativeName>
</protein>
<dbReference type="EMBL" id="JAIFTH010000127">
    <property type="protein sequence ID" value="KAG9510534.1"/>
    <property type="molecule type" value="Genomic_DNA"/>
</dbReference>
<reference evidence="7 8" key="1">
    <citation type="submission" date="2020-10" db="EMBL/GenBank/DDBJ databases">
        <authorList>
            <person name="Klimov P.B."/>
            <person name="Dyachkov S.M."/>
            <person name="Chetverikov P.E."/>
        </authorList>
    </citation>
    <scope>NUCLEOTIDE SEQUENCE [LARGE SCALE GENOMIC DNA]</scope>
    <source>
        <strain evidence="7">BMOC 18-1129-001#AD2665</strain>
        <tissue evidence="7">Entire mites</tissue>
    </source>
</reference>
<dbReference type="Proteomes" id="UP000825002">
    <property type="component" value="Unassembled WGS sequence"/>
</dbReference>
<evidence type="ECO:0000256" key="2">
    <source>
        <dbReference type="ARBA" id="ARBA00008088"/>
    </source>
</evidence>
<accession>A0ABQ7SAU1</accession>
<keyword evidence="8" id="KW-1185">Reference proteome</keyword>
<keyword evidence="4 7" id="KW-0413">Isomerase</keyword>
<evidence type="ECO:0000256" key="1">
    <source>
        <dbReference type="ARBA" id="ARBA00004988"/>
    </source>
</evidence>
<dbReference type="Pfam" id="PF06682">
    <property type="entry name" value="SARAF"/>
    <property type="match status" value="1"/>
</dbReference>
<dbReference type="NCBIfam" id="TIGR00021">
    <property type="entry name" value="rpiA"/>
    <property type="match status" value="1"/>
</dbReference>
<dbReference type="InterPro" id="IPR009567">
    <property type="entry name" value="SARAF"/>
</dbReference>
<dbReference type="PANTHER" id="PTHR11934:SF0">
    <property type="entry name" value="RIBOSE-5-PHOSPHATE ISOMERASE"/>
    <property type="match status" value="1"/>
</dbReference>
<evidence type="ECO:0000256" key="3">
    <source>
        <dbReference type="ARBA" id="ARBA00011959"/>
    </source>
</evidence>
<dbReference type="SUPFAM" id="SSF75445">
    <property type="entry name" value="D-ribose-5-phosphate isomerase (RpiA), lid domain"/>
    <property type="match status" value="1"/>
</dbReference>
<dbReference type="EC" id="5.3.1.6" evidence="3"/>
<proteinExistence type="inferred from homology"/>
<evidence type="ECO:0000313" key="7">
    <source>
        <dbReference type="EMBL" id="KAG9510534.1"/>
    </source>
</evidence>
<comment type="pathway">
    <text evidence="1">Carbohydrate degradation; pentose phosphate pathway; D-ribose 5-phosphate from D-ribulose 5-phosphate (non-oxidative stage): step 1/1.</text>
</comment>
<evidence type="ECO:0000256" key="4">
    <source>
        <dbReference type="ARBA" id="ARBA00023235"/>
    </source>
</evidence>
<comment type="similarity">
    <text evidence="2">Belongs to the ribose 5-phosphate isomerase family.</text>
</comment>
<dbReference type="InterPro" id="IPR037171">
    <property type="entry name" value="NagB/RpiA_transferase-like"/>
</dbReference>
<feature type="compositionally biased region" description="Basic and acidic residues" evidence="6">
    <location>
        <begin position="36"/>
        <end position="45"/>
    </location>
</feature>
<comment type="caution">
    <text evidence="7">The sequence shown here is derived from an EMBL/GenBank/DDBJ whole genome shotgun (WGS) entry which is preliminary data.</text>
</comment>
<dbReference type="PANTHER" id="PTHR11934">
    <property type="entry name" value="RIBOSE-5-PHOSPHATE ISOMERASE"/>
    <property type="match status" value="1"/>
</dbReference>
<dbReference type="Gene3D" id="3.30.70.260">
    <property type="match status" value="1"/>
</dbReference>
<feature type="region of interest" description="Disordered" evidence="6">
    <location>
        <begin position="645"/>
        <end position="664"/>
    </location>
</feature>
<evidence type="ECO:0000313" key="8">
    <source>
        <dbReference type="Proteomes" id="UP000825002"/>
    </source>
</evidence>
<feature type="region of interest" description="Disordered" evidence="6">
    <location>
        <begin position="33"/>
        <end position="57"/>
    </location>
</feature>
<sequence>MQRMRWGCRFLSVVALTIVAVILVAPTFGSSLNTGGHDERDHELPSDFSSFDVEMPNNDDMNRVGRSAARMNQYHDWYHDHESRSRARERDMAKLASNNEPTMIRSYLAPSPSEYPAVFNDERVASPETPINPMFGRVFDNVITEDGRLNNLRYRNQLGTLSNLLANKRKRTCLINSGLSHDCDMKDFLAALSYRRMWDSPSSPGKTGATKWGLASGSVSVSIQILHYTRSVDYTLLKIELAKLSACRLVVDKYVKTKTVVGIGSGSTMCHVLESIKSRMEHDKLTITCVPSSYQAKQLIIDYGLPLGDLDSHPTLDLAIDGADEVDGNLVAIKGGGGCLAQEKVVASSSKKFVVVADFRKNSKHLGQNWSRGVPIEVMPMACNLVKCKLVSHGVASPTDKIKLRQAQQKVGPVVTDNGNFILDWEFDTKILRDNLGWASISDKIKLIPGVLETGIFADIVDAAYFGQEDGNVVENISPKMIAVCCTMSGSARDWAPAHSPGGNKYTKPNNSIKDRIPLRDLKSITLYRGRLTTGRLTHPIPQLTCVGGTAGCKLFTPQEVQCQHSGDLNWSCHADMSDRVKFNHIEVICEGYEYAEDDHVLLGSCGLEFTLDYVSPHDHHELSYFSHLDPYEKEMHHERVRKKLDAQRSENNQEHSTDSATTKAIRSFAPEAHAAHARITNDESSFNV</sequence>
<name>A0ABQ7SAU1_9ACAR</name>
<evidence type="ECO:0000256" key="5">
    <source>
        <dbReference type="ARBA" id="ARBA00029734"/>
    </source>
</evidence>
<feature type="compositionally biased region" description="Basic and acidic residues" evidence="6">
    <location>
        <begin position="645"/>
        <end position="658"/>
    </location>
</feature>
<organism evidence="7 8">
    <name type="scientific">Fragariocoptes setiger</name>
    <dbReference type="NCBI Taxonomy" id="1670756"/>
    <lineage>
        <taxon>Eukaryota</taxon>
        <taxon>Metazoa</taxon>
        <taxon>Ecdysozoa</taxon>
        <taxon>Arthropoda</taxon>
        <taxon>Chelicerata</taxon>
        <taxon>Arachnida</taxon>
        <taxon>Acari</taxon>
        <taxon>Acariformes</taxon>
        <taxon>Trombidiformes</taxon>
        <taxon>Prostigmata</taxon>
        <taxon>Eupodina</taxon>
        <taxon>Eriophyoidea</taxon>
        <taxon>Phytoptidae</taxon>
        <taxon>Fragariocoptes</taxon>
    </lineage>
</organism>
<dbReference type="SUPFAM" id="SSF100950">
    <property type="entry name" value="NagB/RpiA/CoA transferase-like"/>
    <property type="match status" value="1"/>
</dbReference>
<gene>
    <name evidence="7" type="primary">RPIA</name>
    <name evidence="7" type="ORF">GZH46_00920</name>
</gene>
<dbReference type="InterPro" id="IPR004788">
    <property type="entry name" value="Ribose5P_isomerase_type_A"/>
</dbReference>
<dbReference type="GO" id="GO:0016853">
    <property type="term" value="F:isomerase activity"/>
    <property type="evidence" value="ECO:0007669"/>
    <property type="project" value="UniProtKB-KW"/>
</dbReference>
<dbReference type="Pfam" id="PF06026">
    <property type="entry name" value="Rib_5-P_isom_A"/>
    <property type="match status" value="1"/>
</dbReference>